<dbReference type="Proteomes" id="UP000193642">
    <property type="component" value="Unassembled WGS sequence"/>
</dbReference>
<feature type="compositionally biased region" description="Polar residues" evidence="1">
    <location>
        <begin position="1"/>
        <end position="13"/>
    </location>
</feature>
<organism evidence="2 3">
    <name type="scientific">Rhizoclosmatium globosum</name>
    <dbReference type="NCBI Taxonomy" id="329046"/>
    <lineage>
        <taxon>Eukaryota</taxon>
        <taxon>Fungi</taxon>
        <taxon>Fungi incertae sedis</taxon>
        <taxon>Chytridiomycota</taxon>
        <taxon>Chytridiomycota incertae sedis</taxon>
        <taxon>Chytridiomycetes</taxon>
        <taxon>Chytridiales</taxon>
        <taxon>Chytriomycetaceae</taxon>
        <taxon>Rhizoclosmatium</taxon>
    </lineage>
</organism>
<dbReference type="AlphaFoldDB" id="A0A1Y2BRB8"/>
<evidence type="ECO:0000313" key="3">
    <source>
        <dbReference type="Proteomes" id="UP000193642"/>
    </source>
</evidence>
<reference evidence="2 3" key="1">
    <citation type="submission" date="2016-07" db="EMBL/GenBank/DDBJ databases">
        <title>Pervasive Adenine N6-methylation of Active Genes in Fungi.</title>
        <authorList>
            <consortium name="DOE Joint Genome Institute"/>
            <person name="Mondo S.J."/>
            <person name="Dannebaum R.O."/>
            <person name="Kuo R.C."/>
            <person name="Labutti K."/>
            <person name="Haridas S."/>
            <person name="Kuo A."/>
            <person name="Salamov A."/>
            <person name="Ahrendt S.R."/>
            <person name="Lipzen A."/>
            <person name="Sullivan W."/>
            <person name="Andreopoulos W.B."/>
            <person name="Clum A."/>
            <person name="Lindquist E."/>
            <person name="Daum C."/>
            <person name="Ramamoorthy G.K."/>
            <person name="Gryganskyi A."/>
            <person name="Culley D."/>
            <person name="Magnuson J.K."/>
            <person name="James T.Y."/>
            <person name="O'Malley M.A."/>
            <person name="Stajich J.E."/>
            <person name="Spatafora J.W."/>
            <person name="Visel A."/>
            <person name="Grigoriev I.V."/>
        </authorList>
    </citation>
    <scope>NUCLEOTIDE SEQUENCE [LARGE SCALE GENOMIC DNA]</scope>
    <source>
        <strain evidence="2 3">JEL800</strain>
    </source>
</reference>
<evidence type="ECO:0000313" key="2">
    <source>
        <dbReference type="EMBL" id="ORY37177.1"/>
    </source>
</evidence>
<name>A0A1Y2BRB8_9FUNG</name>
<feature type="non-terminal residue" evidence="2">
    <location>
        <position position="1"/>
    </location>
</feature>
<evidence type="ECO:0000256" key="1">
    <source>
        <dbReference type="SAM" id="MobiDB-lite"/>
    </source>
</evidence>
<sequence>HHQRQTSGSLQTDSLEDSDRRSGRVMVPEFYFLFITVKHNTSVAYPSREQSLYPSKAANYICNLNCQNERPQTGLFLSSRFNASTDNTVL</sequence>
<dbReference type="EMBL" id="MCGO01000051">
    <property type="protein sequence ID" value="ORY37177.1"/>
    <property type="molecule type" value="Genomic_DNA"/>
</dbReference>
<accession>A0A1Y2BRB8</accession>
<gene>
    <name evidence="2" type="ORF">BCR33DRAFT_721541</name>
</gene>
<feature type="region of interest" description="Disordered" evidence="1">
    <location>
        <begin position="1"/>
        <end position="21"/>
    </location>
</feature>
<protein>
    <submittedName>
        <fullName evidence="2">Uncharacterized protein</fullName>
    </submittedName>
</protein>
<proteinExistence type="predicted"/>
<comment type="caution">
    <text evidence="2">The sequence shown here is derived from an EMBL/GenBank/DDBJ whole genome shotgun (WGS) entry which is preliminary data.</text>
</comment>
<keyword evidence="3" id="KW-1185">Reference proteome</keyword>